<reference evidence="1" key="2">
    <citation type="journal article" date="2015" name="Data Brief">
        <title>Shoot transcriptome of the giant reed, Arundo donax.</title>
        <authorList>
            <person name="Barrero R.A."/>
            <person name="Guerrero F.D."/>
            <person name="Moolhuijzen P."/>
            <person name="Goolsby J.A."/>
            <person name="Tidwell J."/>
            <person name="Bellgard S.E."/>
            <person name="Bellgard M.I."/>
        </authorList>
    </citation>
    <scope>NUCLEOTIDE SEQUENCE</scope>
    <source>
        <tissue evidence="1">Shoot tissue taken approximately 20 cm above the soil surface</tissue>
    </source>
</reference>
<accession>A0A0A9AYH3</accession>
<organism evidence="1">
    <name type="scientific">Arundo donax</name>
    <name type="common">Giant reed</name>
    <name type="synonym">Donax arundinaceus</name>
    <dbReference type="NCBI Taxonomy" id="35708"/>
    <lineage>
        <taxon>Eukaryota</taxon>
        <taxon>Viridiplantae</taxon>
        <taxon>Streptophyta</taxon>
        <taxon>Embryophyta</taxon>
        <taxon>Tracheophyta</taxon>
        <taxon>Spermatophyta</taxon>
        <taxon>Magnoliopsida</taxon>
        <taxon>Liliopsida</taxon>
        <taxon>Poales</taxon>
        <taxon>Poaceae</taxon>
        <taxon>PACMAD clade</taxon>
        <taxon>Arundinoideae</taxon>
        <taxon>Arundineae</taxon>
        <taxon>Arundo</taxon>
    </lineage>
</organism>
<protein>
    <submittedName>
        <fullName evidence="1">Uncharacterized protein</fullName>
    </submittedName>
</protein>
<reference evidence="1" key="1">
    <citation type="submission" date="2014-09" db="EMBL/GenBank/DDBJ databases">
        <authorList>
            <person name="Magalhaes I.L.F."/>
            <person name="Oliveira U."/>
            <person name="Santos F.R."/>
            <person name="Vidigal T.H.D.A."/>
            <person name="Brescovit A.D."/>
            <person name="Santos A.J."/>
        </authorList>
    </citation>
    <scope>NUCLEOTIDE SEQUENCE</scope>
    <source>
        <tissue evidence="1">Shoot tissue taken approximately 20 cm above the soil surface</tissue>
    </source>
</reference>
<sequence>MPARLEAEEACERLRRRGLRWRSGSAYTGQA</sequence>
<proteinExistence type="predicted"/>
<evidence type="ECO:0000313" key="1">
    <source>
        <dbReference type="EMBL" id="JAD54943.1"/>
    </source>
</evidence>
<dbReference type="EMBL" id="GBRH01242952">
    <property type="protein sequence ID" value="JAD54943.1"/>
    <property type="molecule type" value="Transcribed_RNA"/>
</dbReference>
<name>A0A0A9AYH3_ARUDO</name>
<dbReference type="AlphaFoldDB" id="A0A0A9AYH3"/>